<protein>
    <submittedName>
        <fullName evidence="2">Uncharacterized protein</fullName>
    </submittedName>
</protein>
<dbReference type="AlphaFoldDB" id="A0A6C0ECQ3"/>
<sequence length="182" mass="20391">MANPYRIVGMRIRHEFQSPNLPLEAWTIMSVFARRSESHPDYWRVQDYGLVHTSLIQELNIQTPLPLRIVNMNIHPVINQQNSNINFTHSSANSIPKAKAVQPAQFVQPAMRVPERAQNANSGINAVQTNTPAHLMHIPKMHIPKATTIQQINVGAKNAPPRRVNTGNPGETNVTIIPIDHS</sequence>
<evidence type="ECO:0000256" key="1">
    <source>
        <dbReference type="SAM" id="MobiDB-lite"/>
    </source>
</evidence>
<feature type="compositionally biased region" description="Polar residues" evidence="1">
    <location>
        <begin position="165"/>
        <end position="175"/>
    </location>
</feature>
<dbReference type="EMBL" id="MN739803">
    <property type="protein sequence ID" value="QHT26884.1"/>
    <property type="molecule type" value="Genomic_DNA"/>
</dbReference>
<organism evidence="2">
    <name type="scientific">viral metagenome</name>
    <dbReference type="NCBI Taxonomy" id="1070528"/>
    <lineage>
        <taxon>unclassified sequences</taxon>
        <taxon>metagenomes</taxon>
        <taxon>organismal metagenomes</taxon>
    </lineage>
</organism>
<feature type="region of interest" description="Disordered" evidence="1">
    <location>
        <begin position="158"/>
        <end position="182"/>
    </location>
</feature>
<proteinExistence type="predicted"/>
<evidence type="ECO:0000313" key="2">
    <source>
        <dbReference type="EMBL" id="QHT26884.1"/>
    </source>
</evidence>
<accession>A0A6C0ECQ3</accession>
<reference evidence="2" key="1">
    <citation type="journal article" date="2020" name="Nature">
        <title>Giant virus diversity and host interactions through global metagenomics.</title>
        <authorList>
            <person name="Schulz F."/>
            <person name="Roux S."/>
            <person name="Paez-Espino D."/>
            <person name="Jungbluth S."/>
            <person name="Walsh D.A."/>
            <person name="Denef V.J."/>
            <person name="McMahon K.D."/>
            <person name="Konstantinidis K.T."/>
            <person name="Eloe-Fadrosh E.A."/>
            <person name="Kyrpides N.C."/>
            <person name="Woyke T."/>
        </authorList>
    </citation>
    <scope>NUCLEOTIDE SEQUENCE</scope>
    <source>
        <strain evidence="2">GVMAG-M-3300023179-2</strain>
    </source>
</reference>
<name>A0A6C0ECQ3_9ZZZZ</name>